<gene>
    <name evidence="1" type="ordered locus">Mnod_0505</name>
</gene>
<keyword evidence="2" id="KW-1185">Reference proteome</keyword>
<accession>B8ICF8</accession>
<protein>
    <submittedName>
        <fullName evidence="1">Uncharacterized protein</fullName>
    </submittedName>
</protein>
<evidence type="ECO:0000313" key="1">
    <source>
        <dbReference type="EMBL" id="ACL55546.1"/>
    </source>
</evidence>
<organism evidence="1 2">
    <name type="scientific">Methylobacterium nodulans (strain LMG 21967 / CNCM I-2342 / ORS 2060)</name>
    <dbReference type="NCBI Taxonomy" id="460265"/>
    <lineage>
        <taxon>Bacteria</taxon>
        <taxon>Pseudomonadati</taxon>
        <taxon>Pseudomonadota</taxon>
        <taxon>Alphaproteobacteria</taxon>
        <taxon>Hyphomicrobiales</taxon>
        <taxon>Methylobacteriaceae</taxon>
        <taxon>Methylobacterium</taxon>
    </lineage>
</organism>
<sequence length="45" mass="4915">MDLLLLFIAAVPAAILGLALLGWHAHKTRRPPADGVIHRSRGYLL</sequence>
<reference evidence="1 2" key="1">
    <citation type="submission" date="2009-01" db="EMBL/GenBank/DDBJ databases">
        <title>Complete sequence of chromosome of Methylobacterium nodulans ORS 2060.</title>
        <authorList>
            <consortium name="US DOE Joint Genome Institute"/>
            <person name="Lucas S."/>
            <person name="Copeland A."/>
            <person name="Lapidus A."/>
            <person name="Glavina del Rio T."/>
            <person name="Dalin E."/>
            <person name="Tice H."/>
            <person name="Bruce D."/>
            <person name="Goodwin L."/>
            <person name="Pitluck S."/>
            <person name="Sims D."/>
            <person name="Brettin T."/>
            <person name="Detter J.C."/>
            <person name="Han C."/>
            <person name="Larimer F."/>
            <person name="Land M."/>
            <person name="Hauser L."/>
            <person name="Kyrpides N."/>
            <person name="Ivanova N."/>
            <person name="Marx C.J."/>
            <person name="Richardson P."/>
        </authorList>
    </citation>
    <scope>NUCLEOTIDE SEQUENCE [LARGE SCALE GENOMIC DNA]</scope>
    <source>
        <strain evidence="2">LMG 21967 / CNCM I-2342 / ORS 2060</strain>
    </source>
</reference>
<dbReference type="EMBL" id="CP001349">
    <property type="protein sequence ID" value="ACL55546.1"/>
    <property type="molecule type" value="Genomic_DNA"/>
</dbReference>
<proteinExistence type="predicted"/>
<name>B8ICF8_METNO</name>
<evidence type="ECO:0000313" key="2">
    <source>
        <dbReference type="Proteomes" id="UP000008207"/>
    </source>
</evidence>
<dbReference type="KEGG" id="mno:Mnod_0505"/>
<dbReference type="AlphaFoldDB" id="B8ICF8"/>
<dbReference type="HOGENOM" id="CLU_3201927_0_0_5"/>
<dbReference type="Proteomes" id="UP000008207">
    <property type="component" value="Chromosome"/>
</dbReference>
<dbReference type="RefSeq" id="WP_015927256.1">
    <property type="nucleotide sequence ID" value="NC_011894.1"/>
</dbReference>